<dbReference type="Proteomes" id="UP000218244">
    <property type="component" value="Chromosome"/>
</dbReference>
<feature type="compositionally biased region" description="Polar residues" evidence="2">
    <location>
        <begin position="415"/>
        <end position="428"/>
    </location>
</feature>
<evidence type="ECO:0000256" key="3">
    <source>
        <dbReference type="SAM" id="Phobius"/>
    </source>
</evidence>
<sequence length="434" mass="48371">MESKLSDSATDIFDQHPLWEDLETVEAWLNELSEKFDPAYVGLPELASDFLRRIDIVIRTTRLYLNLADKETVSSSFLDELRTSLLAMTGHLQQITWDDENDYDQELSDANKAADSLLTSLYNLAFLPIDLSSAVREADIAERARVQSFLEKSQVVVHSLTAKEEELREQLEQNKQDSKEALADLRSLIEEVAESFKDEIDEGVEAGRKRIDDQIVTLQNQYNSEIEKQKSTAQTQLEAIMADIKRQKDELDAMVEKTQTISGYVAEAAMSRMFREQADEAKKLWNSFTIAASVVTLLTVILLFIAGTQGLGADATLADVVRATVRLFFSLGAGALAAYLFRQAAAQQRRFQDSRSAEVRLGSMDAFLAQFEEDEAQEIRRGVGQRVYIDGELGEVSRGDQAGRKPVALAPKDGSNGTQTTASQGTHHTVTDED</sequence>
<dbReference type="KEGG" id="csur:N24_1950"/>
<proteinExistence type="predicted"/>
<organism evidence="4 5">
    <name type="scientific">Corynebacterium suranareeae</name>
    <dbReference type="NCBI Taxonomy" id="2506452"/>
    <lineage>
        <taxon>Bacteria</taxon>
        <taxon>Bacillati</taxon>
        <taxon>Actinomycetota</taxon>
        <taxon>Actinomycetes</taxon>
        <taxon>Mycobacteriales</taxon>
        <taxon>Corynebacteriaceae</taxon>
        <taxon>Corynebacterium</taxon>
    </lineage>
</organism>
<keyword evidence="3" id="KW-0472">Membrane</keyword>
<feature type="coiled-coil region" evidence="1">
    <location>
        <begin position="223"/>
        <end position="257"/>
    </location>
</feature>
<keyword evidence="3" id="KW-0812">Transmembrane</keyword>
<keyword evidence="3" id="KW-1133">Transmembrane helix</keyword>
<protein>
    <submittedName>
        <fullName evidence="4">Uncharacterized protein</fullName>
    </submittedName>
</protein>
<keyword evidence="1" id="KW-0175">Coiled coil</keyword>
<feature type="transmembrane region" description="Helical" evidence="3">
    <location>
        <begin position="284"/>
        <end position="308"/>
    </location>
</feature>
<evidence type="ECO:0000256" key="2">
    <source>
        <dbReference type="SAM" id="MobiDB-lite"/>
    </source>
</evidence>
<gene>
    <name evidence="4" type="ORF">N24_1950</name>
</gene>
<evidence type="ECO:0000256" key="1">
    <source>
        <dbReference type="SAM" id="Coils"/>
    </source>
</evidence>
<feature type="coiled-coil region" evidence="1">
    <location>
        <begin position="157"/>
        <end position="195"/>
    </location>
</feature>
<feature type="region of interest" description="Disordered" evidence="2">
    <location>
        <begin position="397"/>
        <end position="434"/>
    </location>
</feature>
<accession>A0A161JP30</accession>
<evidence type="ECO:0000313" key="5">
    <source>
        <dbReference type="Proteomes" id="UP000218244"/>
    </source>
</evidence>
<reference evidence="4 5" key="1">
    <citation type="submission" date="2016-02" db="EMBL/GenBank/DDBJ databases">
        <title>Corynebacterium glutamicum N24 whole genome sequencing project.</title>
        <authorList>
            <person name="Matsutani M."/>
            <person name="Nangtapong N."/>
            <person name="Yakushi T."/>
            <person name="Matsushita K."/>
        </authorList>
    </citation>
    <scope>NUCLEOTIDE SEQUENCE [LARGE SCALE GENOMIC DNA]</scope>
    <source>
        <strain evidence="4 5">N24</strain>
    </source>
</reference>
<feature type="transmembrane region" description="Helical" evidence="3">
    <location>
        <begin position="320"/>
        <end position="341"/>
    </location>
</feature>
<dbReference type="EMBL" id="AP017369">
    <property type="protein sequence ID" value="BAU96212.1"/>
    <property type="molecule type" value="Genomic_DNA"/>
</dbReference>
<keyword evidence="5" id="KW-1185">Reference proteome</keyword>
<dbReference type="AlphaFoldDB" id="A0A161JP30"/>
<evidence type="ECO:0000313" key="4">
    <source>
        <dbReference type="EMBL" id="BAU96212.1"/>
    </source>
</evidence>
<name>A0A161JP30_9CORY</name>